<keyword evidence="3" id="KW-1185">Reference proteome</keyword>
<name>A0AAN8NU92_9PEZI</name>
<dbReference type="Proteomes" id="UP001307849">
    <property type="component" value="Unassembled WGS sequence"/>
</dbReference>
<protein>
    <recommendedName>
        <fullName evidence="1">DUF7918 domain-containing protein</fullName>
    </recommendedName>
</protein>
<dbReference type="EMBL" id="JAVHJM010000002">
    <property type="protein sequence ID" value="KAK6518628.1"/>
    <property type="molecule type" value="Genomic_DNA"/>
</dbReference>
<sequence length="294" mass="33503">MPVHKGIRCNVIIDGSPAIEYSPSMDYITSCVFIAAREGQRYTIEIEASKTGSNWHKIFLYVDGRVLVKAGAERIGDKDLEYEIDTVVDGVADSGYVTERYLEFRKIEVVDEDVKSNQTSDIMIKRLGEILVNIWRCEEPHSEIKNVSPFKPKDAQPVSEKSIKGRSLSHCTQLSSQHRDPRPFIVSMYEAKPIDPDDEPYASFLFRYMSQELLEAQGIAPKPARLIFHGDLRHMDESQKDQEIIRLRKELEESRLKIKQEDEDAGYIAPGVQPAYKKKEKSAAVYIDLTGEDC</sequence>
<dbReference type="AlphaFoldDB" id="A0AAN8NU92"/>
<organism evidence="2 3">
    <name type="scientific">Arthrobotrys conoides</name>
    <dbReference type="NCBI Taxonomy" id="74498"/>
    <lineage>
        <taxon>Eukaryota</taxon>
        <taxon>Fungi</taxon>
        <taxon>Dikarya</taxon>
        <taxon>Ascomycota</taxon>
        <taxon>Pezizomycotina</taxon>
        <taxon>Orbiliomycetes</taxon>
        <taxon>Orbiliales</taxon>
        <taxon>Orbiliaceae</taxon>
        <taxon>Arthrobotrys</taxon>
    </lineage>
</organism>
<evidence type="ECO:0000259" key="1">
    <source>
        <dbReference type="Pfam" id="PF25534"/>
    </source>
</evidence>
<proteinExistence type="predicted"/>
<reference evidence="2 3" key="1">
    <citation type="submission" date="2019-10" db="EMBL/GenBank/DDBJ databases">
        <authorList>
            <person name="Palmer J.M."/>
        </authorList>
    </citation>
    <scope>NUCLEOTIDE SEQUENCE [LARGE SCALE GENOMIC DNA]</scope>
    <source>
        <strain evidence="2 3">TWF506</strain>
    </source>
</reference>
<dbReference type="PANTHER" id="PTHR36223">
    <property type="entry name" value="BETA-LACTAMASE-TYPE TRANSPEPTIDASE FOLD DOMAIN CONTAINING PROTEIN"/>
    <property type="match status" value="1"/>
</dbReference>
<evidence type="ECO:0000313" key="3">
    <source>
        <dbReference type="Proteomes" id="UP001307849"/>
    </source>
</evidence>
<dbReference type="InterPro" id="IPR057678">
    <property type="entry name" value="DUF7918"/>
</dbReference>
<accession>A0AAN8NU92</accession>
<dbReference type="Pfam" id="PF25534">
    <property type="entry name" value="DUF7918"/>
    <property type="match status" value="1"/>
</dbReference>
<comment type="caution">
    <text evidence="2">The sequence shown here is derived from an EMBL/GenBank/DDBJ whole genome shotgun (WGS) entry which is preliminary data.</text>
</comment>
<evidence type="ECO:0000313" key="2">
    <source>
        <dbReference type="EMBL" id="KAK6518628.1"/>
    </source>
</evidence>
<gene>
    <name evidence="2" type="ORF">TWF506_005763</name>
</gene>
<feature type="domain" description="DUF7918" evidence="1">
    <location>
        <begin position="6"/>
        <end position="222"/>
    </location>
</feature>
<dbReference type="PANTHER" id="PTHR36223:SF1">
    <property type="entry name" value="TRANSCRIPTION ELONGATION FACTOR EAF N-TERMINAL DOMAIN-CONTAINING PROTEIN"/>
    <property type="match status" value="1"/>
</dbReference>